<reference evidence="13 14" key="1">
    <citation type="submission" date="2019-07" db="EMBL/GenBank/DDBJ databases">
        <title>Sphingomonas AE3 Genome sequencing and assembly.</title>
        <authorList>
            <person name="Kim H."/>
        </authorList>
    </citation>
    <scope>NUCLEOTIDE SEQUENCE [LARGE SCALE GENOMIC DNA]</scope>
    <source>
        <strain evidence="13 14">AE3</strain>
    </source>
</reference>
<dbReference type="InterPro" id="IPR037066">
    <property type="entry name" value="Plug_dom_sf"/>
</dbReference>
<dbReference type="Pfam" id="PF00593">
    <property type="entry name" value="TonB_dep_Rec_b-barrel"/>
    <property type="match status" value="1"/>
</dbReference>
<dbReference type="KEGG" id="sxa:FMM02_01455"/>
<dbReference type="InterPro" id="IPR039426">
    <property type="entry name" value="TonB-dep_rcpt-like"/>
</dbReference>
<evidence type="ECO:0000256" key="5">
    <source>
        <dbReference type="ARBA" id="ARBA00023077"/>
    </source>
</evidence>
<feature type="signal peptide" evidence="10">
    <location>
        <begin position="1"/>
        <end position="25"/>
    </location>
</feature>
<dbReference type="Gene3D" id="2.40.170.20">
    <property type="entry name" value="TonB-dependent receptor, beta-barrel domain"/>
    <property type="match status" value="1"/>
</dbReference>
<dbReference type="EMBL" id="CP041659">
    <property type="protein sequence ID" value="QDP18740.1"/>
    <property type="molecule type" value="Genomic_DNA"/>
</dbReference>
<proteinExistence type="inferred from homology"/>
<dbReference type="AlphaFoldDB" id="A0A516IP95"/>
<evidence type="ECO:0000256" key="4">
    <source>
        <dbReference type="ARBA" id="ARBA00022692"/>
    </source>
</evidence>
<name>A0A516IP95_9SPHN</name>
<dbReference type="InterPro" id="IPR000531">
    <property type="entry name" value="Beta-barrel_TonB"/>
</dbReference>
<feature type="domain" description="TonB-dependent receptor plug" evidence="12">
    <location>
        <begin position="84"/>
        <end position="202"/>
    </location>
</feature>
<keyword evidence="10" id="KW-0732">Signal</keyword>
<evidence type="ECO:0000256" key="1">
    <source>
        <dbReference type="ARBA" id="ARBA00004571"/>
    </source>
</evidence>
<evidence type="ECO:0000313" key="13">
    <source>
        <dbReference type="EMBL" id="QDP18740.1"/>
    </source>
</evidence>
<evidence type="ECO:0000259" key="12">
    <source>
        <dbReference type="Pfam" id="PF07715"/>
    </source>
</evidence>
<dbReference type="PANTHER" id="PTHR47234:SF1">
    <property type="entry name" value="TONB-DEPENDENT RECEPTOR"/>
    <property type="match status" value="1"/>
</dbReference>
<evidence type="ECO:0000256" key="10">
    <source>
        <dbReference type="SAM" id="SignalP"/>
    </source>
</evidence>
<evidence type="ECO:0000256" key="9">
    <source>
        <dbReference type="RuleBase" id="RU003357"/>
    </source>
</evidence>
<dbReference type="SUPFAM" id="SSF56935">
    <property type="entry name" value="Porins"/>
    <property type="match status" value="1"/>
</dbReference>
<keyword evidence="14" id="KW-1185">Reference proteome</keyword>
<protein>
    <submittedName>
        <fullName evidence="13">TonB-dependent receptor</fullName>
    </submittedName>
</protein>
<keyword evidence="5 9" id="KW-0798">TonB box</keyword>
<accession>A0A516IP95</accession>
<dbReference type="Pfam" id="PF07715">
    <property type="entry name" value="Plug"/>
    <property type="match status" value="1"/>
</dbReference>
<evidence type="ECO:0000256" key="7">
    <source>
        <dbReference type="ARBA" id="ARBA00023237"/>
    </source>
</evidence>
<evidence type="ECO:0000313" key="14">
    <source>
        <dbReference type="Proteomes" id="UP000321857"/>
    </source>
</evidence>
<keyword evidence="13" id="KW-0675">Receptor</keyword>
<keyword evidence="4 8" id="KW-0812">Transmembrane</keyword>
<gene>
    <name evidence="13" type="ORF">FMM02_01455</name>
</gene>
<keyword evidence="2 8" id="KW-0813">Transport</keyword>
<evidence type="ECO:0000256" key="6">
    <source>
        <dbReference type="ARBA" id="ARBA00023136"/>
    </source>
</evidence>
<dbReference type="Proteomes" id="UP000321857">
    <property type="component" value="Chromosome"/>
</dbReference>
<dbReference type="InterPro" id="IPR012910">
    <property type="entry name" value="Plug_dom"/>
</dbReference>
<sequence>MNRRSFTALAGVSFFALAAAAPAYGQTPDTVLPNEDACQAPAGQVDKDACPDVAEQQSSAGAEAGSSSEAIVVVGSRIPRNEFNTADNIKVLTRSESTQAGFVSTAEVLQSTAVTGGTSQINDSYGGFVVNGGPGVNTISLRGLGATRTLVLMNGRRVTPSGSRGAVGSADLNTLPSIIVDRVEILNTGASSIYGSDAVAGVVNIVTRSKFQGVQIEAQHNIPEVGAGSAYRYGVIAGKQFGRLDLLGSFEYYKRDSLAVGDRDFASCPTGRYGTNGDDFGAGDFINPRTGEPQCFPLENGGVTVNTIATRSITWDGTNYVLAPGVQELAPTGTAFYQCNRFRPLAGAPGTVVPGYECVGGNYFSSTGAFLGGMSLNLRDTQSSDALERDIISGAKTYTGYVQAILDTDILGNAKFYANMLGTRRDSEQDGTRQLTIDYPRNSPLIPAELQGAAPVNSSIGIRVFGDYGLYNNRQTVDFYRLNGGMMGDLPFNWNYDLFAGHSWSKAKYTTDLVLTDRINNTLNVVPDGSGGYLCANVAARDQGCVAAPALSADVVGGNFKDNPWFDYIVEPVTGTTKYKESTLNLTVNGPLFELPAGKIQAALGVEYRKAEIDDTPDVNSQNNNLYGFTSSSITRGKDSVWEAFGEIEVPILRQQFFHALTVNGSARYTEYKSYGGDWTYKVGGLFSPVRAVSLRGSYGTSYRAPALFEQFLGATTGFLNSSTDPCANLNAVTNPLVRDRCLAEGLPPTFQQNNSVTVIGVGGADAGLKAETSKALTYGIVVQPPLGDFADVSLSVDYFDVRVENGISRLSASQVLSQCYSSPERTLCDTPFIVRQPYTGPGTGALQVTTSYINISDARVKGLDFNARFVKDLGPGRFSFDAAMTRFKQRYSRTLPTDDILNVIGLISNPKWTGTFDANYKMNKFNFHYGVEWVGKTDAQDYAEPFGFNPNRYDLKTPDYFLHNASIRYDDRRFGLTLGVRNLFDRDPPVISADYTNLVGNAPLYSGYDYRGRTFFLNVRAGFGTR</sequence>
<comment type="subcellular location">
    <subcellularLocation>
        <location evidence="1 8">Cell outer membrane</location>
        <topology evidence="1 8">Multi-pass membrane protein</topology>
    </subcellularLocation>
</comment>
<dbReference type="OrthoDB" id="7051241at2"/>
<keyword evidence="6 8" id="KW-0472">Membrane</keyword>
<keyword evidence="3 8" id="KW-1134">Transmembrane beta strand</keyword>
<dbReference type="InterPro" id="IPR036942">
    <property type="entry name" value="Beta-barrel_TonB_sf"/>
</dbReference>
<keyword evidence="7 8" id="KW-0998">Cell outer membrane</keyword>
<evidence type="ECO:0000259" key="11">
    <source>
        <dbReference type="Pfam" id="PF00593"/>
    </source>
</evidence>
<feature type="domain" description="TonB-dependent receptor-like beta-barrel" evidence="11">
    <location>
        <begin position="471"/>
        <end position="984"/>
    </location>
</feature>
<evidence type="ECO:0000256" key="3">
    <source>
        <dbReference type="ARBA" id="ARBA00022452"/>
    </source>
</evidence>
<organism evidence="13 14">
    <name type="scientific">Sphingomonas xanthus</name>
    <dbReference type="NCBI Taxonomy" id="2594473"/>
    <lineage>
        <taxon>Bacteria</taxon>
        <taxon>Pseudomonadati</taxon>
        <taxon>Pseudomonadota</taxon>
        <taxon>Alphaproteobacteria</taxon>
        <taxon>Sphingomonadales</taxon>
        <taxon>Sphingomonadaceae</taxon>
        <taxon>Sphingomonas</taxon>
    </lineage>
</organism>
<dbReference type="RefSeq" id="WP_147493202.1">
    <property type="nucleotide sequence ID" value="NZ_CP041659.1"/>
</dbReference>
<evidence type="ECO:0000256" key="2">
    <source>
        <dbReference type="ARBA" id="ARBA00022448"/>
    </source>
</evidence>
<comment type="similarity">
    <text evidence="8 9">Belongs to the TonB-dependent receptor family.</text>
</comment>
<dbReference type="Gene3D" id="2.170.130.10">
    <property type="entry name" value="TonB-dependent receptor, plug domain"/>
    <property type="match status" value="1"/>
</dbReference>
<dbReference type="PROSITE" id="PS52016">
    <property type="entry name" value="TONB_DEPENDENT_REC_3"/>
    <property type="match status" value="1"/>
</dbReference>
<feature type="chain" id="PRO_5021888736" evidence="10">
    <location>
        <begin position="26"/>
        <end position="1027"/>
    </location>
</feature>
<dbReference type="PANTHER" id="PTHR47234">
    <property type="match status" value="1"/>
</dbReference>
<dbReference type="GO" id="GO:0009279">
    <property type="term" value="C:cell outer membrane"/>
    <property type="evidence" value="ECO:0007669"/>
    <property type="project" value="UniProtKB-SubCell"/>
</dbReference>
<evidence type="ECO:0000256" key="8">
    <source>
        <dbReference type="PROSITE-ProRule" id="PRU01360"/>
    </source>
</evidence>